<accession>A0A4Y8USY9</accession>
<dbReference type="Proteomes" id="UP000297872">
    <property type="component" value="Unassembled WGS sequence"/>
</dbReference>
<protein>
    <submittedName>
        <fullName evidence="1">Uncharacterized protein</fullName>
    </submittedName>
</protein>
<comment type="caution">
    <text evidence="1">The sequence shown here is derived from an EMBL/GenBank/DDBJ whole genome shotgun (WGS) entry which is preliminary data.</text>
</comment>
<organism evidence="1 2">
    <name type="scientific">Segatella hominis</name>
    <dbReference type="NCBI Taxonomy" id="2518605"/>
    <lineage>
        <taxon>Bacteria</taxon>
        <taxon>Pseudomonadati</taxon>
        <taxon>Bacteroidota</taxon>
        <taxon>Bacteroidia</taxon>
        <taxon>Bacteroidales</taxon>
        <taxon>Prevotellaceae</taxon>
        <taxon>Segatella</taxon>
    </lineage>
</organism>
<dbReference type="AlphaFoldDB" id="A0A4Y8USY9"/>
<proteinExistence type="predicted"/>
<gene>
    <name evidence="1" type="ORF">EXN75_16160</name>
</gene>
<keyword evidence="2" id="KW-1185">Reference proteome</keyword>
<dbReference type="RefSeq" id="WP_134844603.1">
    <property type="nucleotide sequence ID" value="NZ_SGVY01000076.1"/>
</dbReference>
<dbReference type="GeneID" id="302996795"/>
<sequence>MMTHIGKYLMKDGQICDVVSHKDRVLGVIFDETNEQIRFLPVFDIDSFQSYSLQEIIDIAEAYDQKHGNRYLHWSIPSLTDWKLILSRLGETQVLHGEEFSFNDRMEEWEEFDSAIAIKNLKKFGLSPELTYWTCSQGYDDEVFLLDLESGTIEAYPVWDDGEKYDYALRLYGCYNRGRDF</sequence>
<reference evidence="1 2" key="1">
    <citation type="submission" date="2019-02" db="EMBL/GenBank/DDBJ databases">
        <title>Draft Genome Sequence of the Prevotella sp. BCRC 81118, Isolated from Human Feces.</title>
        <authorList>
            <person name="Huang C.-H."/>
        </authorList>
    </citation>
    <scope>NUCLEOTIDE SEQUENCE [LARGE SCALE GENOMIC DNA]</scope>
    <source>
        <strain evidence="1 2">BCRC 81118</strain>
    </source>
</reference>
<dbReference type="EMBL" id="SGVY01000076">
    <property type="protein sequence ID" value="TFH70779.1"/>
    <property type="molecule type" value="Genomic_DNA"/>
</dbReference>
<evidence type="ECO:0000313" key="2">
    <source>
        <dbReference type="Proteomes" id="UP000297872"/>
    </source>
</evidence>
<evidence type="ECO:0000313" key="1">
    <source>
        <dbReference type="EMBL" id="TFH70779.1"/>
    </source>
</evidence>
<name>A0A4Y8USY9_9BACT</name>